<comment type="caution">
    <text evidence="2">The sequence shown here is derived from an EMBL/GenBank/DDBJ whole genome shotgun (WGS) entry which is preliminary data.</text>
</comment>
<dbReference type="InterPro" id="IPR008979">
    <property type="entry name" value="Galactose-bd-like_sf"/>
</dbReference>
<keyword evidence="3" id="KW-1185">Reference proteome</keyword>
<dbReference type="InterPro" id="IPR013728">
    <property type="entry name" value="BT_3987-like_N"/>
</dbReference>
<dbReference type="Gene3D" id="2.60.120.260">
    <property type="entry name" value="Galactose-binding domain-like"/>
    <property type="match status" value="1"/>
</dbReference>
<gene>
    <name evidence="2" type="ORF">V2H41_12550</name>
</gene>
<protein>
    <submittedName>
        <fullName evidence="2">DUF1735 domain-containing protein</fullName>
    </submittedName>
</protein>
<proteinExistence type="predicted"/>
<dbReference type="Proteomes" id="UP001357452">
    <property type="component" value="Unassembled WGS sequence"/>
</dbReference>
<reference evidence="2 3" key="1">
    <citation type="submission" date="2024-01" db="EMBL/GenBank/DDBJ databases">
        <title>Niabella digestum sp. nov., isolated from waste digestion system.</title>
        <authorList>
            <person name="Zhang L."/>
        </authorList>
    </citation>
    <scope>NUCLEOTIDE SEQUENCE [LARGE SCALE GENOMIC DNA]</scope>
    <source>
        <strain evidence="2 3">A18</strain>
    </source>
</reference>
<dbReference type="PROSITE" id="PS50022">
    <property type="entry name" value="FA58C_3"/>
    <property type="match status" value="1"/>
</dbReference>
<dbReference type="Pfam" id="PF00754">
    <property type="entry name" value="F5_F8_type_C"/>
    <property type="match status" value="1"/>
</dbReference>
<dbReference type="SUPFAM" id="SSF49785">
    <property type="entry name" value="Galactose-binding domain-like"/>
    <property type="match status" value="1"/>
</dbReference>
<organism evidence="2 3">
    <name type="scientific">Niabella digestorum</name>
    <dbReference type="NCBI Taxonomy" id="3117701"/>
    <lineage>
        <taxon>Bacteria</taxon>
        <taxon>Pseudomonadati</taxon>
        <taxon>Bacteroidota</taxon>
        <taxon>Chitinophagia</taxon>
        <taxon>Chitinophagales</taxon>
        <taxon>Chitinophagaceae</taxon>
        <taxon>Niabella</taxon>
    </lineage>
</organism>
<evidence type="ECO:0000313" key="2">
    <source>
        <dbReference type="EMBL" id="MEE6188102.1"/>
    </source>
</evidence>
<dbReference type="Pfam" id="PF08522">
    <property type="entry name" value="BT_3987-like_N"/>
    <property type="match status" value="1"/>
</dbReference>
<feature type="domain" description="F5/8 type C" evidence="1">
    <location>
        <begin position="171"/>
        <end position="325"/>
    </location>
</feature>
<dbReference type="RefSeq" id="WP_330975504.1">
    <property type="nucleotide sequence ID" value="NZ_JAZGLY010000008.1"/>
</dbReference>
<evidence type="ECO:0000259" key="1">
    <source>
        <dbReference type="PROSITE" id="PS50022"/>
    </source>
</evidence>
<name>A0ABU7RK31_9BACT</name>
<sequence>MKSNNYIEKARLFNIKGLTALALATSLLSACVKNDDLVSPQEGTIYMPQAYQDKSVMTLYKMDDPQKVTFGAYYAGFNGAPSDITVKFEVDPAYVDWYNELNSHLSYRYHLFPDSTYNLTGLETVIKAGKKTSEPLAIEIEGKKLQFGYKYMLPIRIVSVSDGTTDSSLSVTYFRLDTLLTRVKDFTSEATLTVSDENRNGAGSAEGSPKLVDGSVDTKFLSFDYHSEFWMQLSFSEPKFIDAYDMTSANDAVERDPRDWQLLGSNDGTNWTVLDTRIDEAFPDRKFTRRFNIENPGSYRHYRLKVTRNMGATLFQMAEWRLLQFY</sequence>
<evidence type="ECO:0000313" key="3">
    <source>
        <dbReference type="Proteomes" id="UP001357452"/>
    </source>
</evidence>
<dbReference type="InterPro" id="IPR000421">
    <property type="entry name" value="FA58C"/>
</dbReference>
<dbReference type="PROSITE" id="PS51257">
    <property type="entry name" value="PROKAR_LIPOPROTEIN"/>
    <property type="match status" value="1"/>
</dbReference>
<accession>A0ABU7RK31</accession>
<dbReference type="Gene3D" id="2.60.40.1740">
    <property type="entry name" value="hypothetical protein (bacova_03559)"/>
    <property type="match status" value="1"/>
</dbReference>
<dbReference type="EMBL" id="JAZGLY010000008">
    <property type="protein sequence ID" value="MEE6188102.1"/>
    <property type="molecule type" value="Genomic_DNA"/>
</dbReference>